<feature type="transmembrane region" description="Helical" evidence="6">
    <location>
        <begin position="64"/>
        <end position="86"/>
    </location>
</feature>
<evidence type="ECO:0000256" key="4">
    <source>
        <dbReference type="ARBA" id="ARBA00022989"/>
    </source>
</evidence>
<evidence type="ECO:0000313" key="7">
    <source>
        <dbReference type="EMBL" id="PPK79586.1"/>
    </source>
</evidence>
<feature type="transmembrane region" description="Helical" evidence="6">
    <location>
        <begin position="12"/>
        <end position="31"/>
    </location>
</feature>
<dbReference type="InterPro" id="IPR014227">
    <property type="entry name" value="YtvI-like"/>
</dbReference>
<evidence type="ECO:0000313" key="8">
    <source>
        <dbReference type="Proteomes" id="UP000237749"/>
    </source>
</evidence>
<keyword evidence="5 6" id="KW-0472">Membrane</keyword>
<dbReference type="Proteomes" id="UP000237749">
    <property type="component" value="Unassembled WGS sequence"/>
</dbReference>
<protein>
    <submittedName>
        <fullName evidence="7">Sporulation integral membrane protein YtvI</fullName>
    </submittedName>
</protein>
<sequence>MDYEKQKRFIVNLIYCGLIILLVTITIRYALGLVSPFLAAFLIAYILKIPAKWIAGKTKLPYKLIAMVLVLVFYSTAGILIALVGIKLVTVTVDMVMALPSIYTNQMEPALGYLFKGIEHTVSRMDAALVKTLNGLFAQFVQSVGELVTSLSVRIVETLTGYASLLPGIFVKILLMIISTFFIAGDYDLMVEFIDRQLSDKAVGLLLQIKEYVVDILFVYIRSYALIMAVTFVELSVGLAIIGVSNAILIAFAISVFDILPVLGTGGIMLPWMVVEAVQGNGPLALGLLLVYLFITVIRNILEPKIVGSQIGLHPIVDLVSMFVGAQLFGIVGMISFPIFFSLLCHLNDTNTIKLYK</sequence>
<dbReference type="InterPro" id="IPR002549">
    <property type="entry name" value="AI-2E-like"/>
</dbReference>
<dbReference type="NCBIfam" id="TIGR02872">
    <property type="entry name" value="spore_ytvI"/>
    <property type="match status" value="1"/>
</dbReference>
<accession>A0A2S6HQ18</accession>
<comment type="subcellular location">
    <subcellularLocation>
        <location evidence="1">Membrane</location>
        <topology evidence="1">Multi-pass membrane protein</topology>
    </subcellularLocation>
</comment>
<dbReference type="AlphaFoldDB" id="A0A2S6HQ18"/>
<comment type="caution">
    <text evidence="7">The sequence shown here is derived from an EMBL/GenBank/DDBJ whole genome shotgun (WGS) entry which is preliminary data.</text>
</comment>
<reference evidence="7 8" key="1">
    <citation type="submission" date="2018-02" db="EMBL/GenBank/DDBJ databases">
        <title>Genomic Encyclopedia of Archaeal and Bacterial Type Strains, Phase II (KMG-II): from individual species to whole genera.</title>
        <authorList>
            <person name="Goeker M."/>
        </authorList>
    </citation>
    <scope>NUCLEOTIDE SEQUENCE [LARGE SCALE GENOMIC DNA]</scope>
    <source>
        <strain evidence="7 8">DSM 3808</strain>
    </source>
</reference>
<evidence type="ECO:0000256" key="2">
    <source>
        <dbReference type="ARBA" id="ARBA00009773"/>
    </source>
</evidence>
<feature type="transmembrane region" description="Helical" evidence="6">
    <location>
        <begin position="212"/>
        <end position="233"/>
    </location>
</feature>
<dbReference type="OrthoDB" id="1010875at2"/>
<dbReference type="EMBL" id="PTJA01000009">
    <property type="protein sequence ID" value="PPK79586.1"/>
    <property type="molecule type" value="Genomic_DNA"/>
</dbReference>
<name>A0A2S6HQ18_9FIRM</name>
<feature type="transmembrane region" description="Helical" evidence="6">
    <location>
        <begin position="322"/>
        <end position="347"/>
    </location>
</feature>
<evidence type="ECO:0000256" key="1">
    <source>
        <dbReference type="ARBA" id="ARBA00004141"/>
    </source>
</evidence>
<dbReference type="Pfam" id="PF01594">
    <property type="entry name" value="AI-2E_transport"/>
    <property type="match status" value="1"/>
</dbReference>
<keyword evidence="4 6" id="KW-1133">Transmembrane helix</keyword>
<dbReference type="RefSeq" id="WP_104438009.1">
    <property type="nucleotide sequence ID" value="NZ_PTJA01000009.1"/>
</dbReference>
<keyword evidence="3 6" id="KW-0812">Transmembrane</keyword>
<feature type="transmembrane region" description="Helical" evidence="6">
    <location>
        <begin position="169"/>
        <end position="191"/>
    </location>
</feature>
<evidence type="ECO:0000256" key="3">
    <source>
        <dbReference type="ARBA" id="ARBA00022692"/>
    </source>
</evidence>
<feature type="transmembrane region" description="Helical" evidence="6">
    <location>
        <begin position="284"/>
        <end position="302"/>
    </location>
</feature>
<gene>
    <name evidence="7" type="ORF">BXY41_10964</name>
</gene>
<evidence type="ECO:0000256" key="6">
    <source>
        <dbReference type="SAM" id="Phobius"/>
    </source>
</evidence>
<evidence type="ECO:0000256" key="5">
    <source>
        <dbReference type="ARBA" id="ARBA00023136"/>
    </source>
</evidence>
<organism evidence="7 8">
    <name type="scientific">Lacrimispora xylanisolvens</name>
    <dbReference type="NCBI Taxonomy" id="384636"/>
    <lineage>
        <taxon>Bacteria</taxon>
        <taxon>Bacillati</taxon>
        <taxon>Bacillota</taxon>
        <taxon>Clostridia</taxon>
        <taxon>Lachnospirales</taxon>
        <taxon>Lachnospiraceae</taxon>
        <taxon>Lacrimispora</taxon>
    </lineage>
</organism>
<feature type="transmembrane region" description="Helical" evidence="6">
    <location>
        <begin position="239"/>
        <end position="263"/>
    </location>
</feature>
<comment type="similarity">
    <text evidence="2">Belongs to the autoinducer-2 exporter (AI-2E) (TC 2.A.86) family.</text>
</comment>
<proteinExistence type="inferred from homology"/>
<keyword evidence="8" id="KW-1185">Reference proteome</keyword>
<dbReference type="GO" id="GO:0016020">
    <property type="term" value="C:membrane"/>
    <property type="evidence" value="ECO:0007669"/>
    <property type="project" value="UniProtKB-SubCell"/>
</dbReference>